<sequence>MGNVQPADKRLPSTVSDEGTVKTTSLTEGSHGDKDSKAFKPPANMEPLTTPVADPLGIDAKYQDDQTHEDEVFKAEDEMDEEIHHTDYEETQSPSLNKDQPESSHAQDTESDSNSFCPEALKKYDNVLPVTERQLVQYLQKVSWVLYNRLTEDQWEKHMEAAASYADLNSKIKGFHDVAYKVHKGTKAAFSTYERLIVKFQSQYGKDAKKILGSLKVIPDAVKEDPALNKKGQQLLGENFTHADTEEPLSHTKGENDDMETQETEVEKKPMPASPVVRQDPDEPMRIPYEIYEKLYNLTNDEIQEYLNKEEDIKKKVEQARLLAMTKPEIIKLLGRKRTRMELEPEICIPALECNISLPEGVPLSTTWS</sequence>
<evidence type="ECO:0000256" key="1">
    <source>
        <dbReference type="SAM" id="Coils"/>
    </source>
</evidence>
<proteinExistence type="predicted"/>
<name>A0A6L2MYH7_TANCI</name>
<protein>
    <submittedName>
        <fullName evidence="3">Uncharacterized protein</fullName>
    </submittedName>
</protein>
<reference evidence="3" key="1">
    <citation type="journal article" date="2019" name="Sci. Rep.">
        <title>Draft genome of Tanacetum cinerariifolium, the natural source of mosquito coil.</title>
        <authorList>
            <person name="Yamashiro T."/>
            <person name="Shiraishi A."/>
            <person name="Satake H."/>
            <person name="Nakayama K."/>
        </authorList>
    </citation>
    <scope>NUCLEOTIDE SEQUENCE</scope>
</reference>
<dbReference type="EMBL" id="BKCJ010007793">
    <property type="protein sequence ID" value="GEU79038.1"/>
    <property type="molecule type" value="Genomic_DNA"/>
</dbReference>
<evidence type="ECO:0000313" key="3">
    <source>
        <dbReference type="EMBL" id="GEU79038.1"/>
    </source>
</evidence>
<evidence type="ECO:0000256" key="2">
    <source>
        <dbReference type="SAM" id="MobiDB-lite"/>
    </source>
</evidence>
<organism evidence="3">
    <name type="scientific">Tanacetum cinerariifolium</name>
    <name type="common">Dalmatian daisy</name>
    <name type="synonym">Chrysanthemum cinerariifolium</name>
    <dbReference type="NCBI Taxonomy" id="118510"/>
    <lineage>
        <taxon>Eukaryota</taxon>
        <taxon>Viridiplantae</taxon>
        <taxon>Streptophyta</taxon>
        <taxon>Embryophyta</taxon>
        <taxon>Tracheophyta</taxon>
        <taxon>Spermatophyta</taxon>
        <taxon>Magnoliopsida</taxon>
        <taxon>eudicotyledons</taxon>
        <taxon>Gunneridae</taxon>
        <taxon>Pentapetalae</taxon>
        <taxon>asterids</taxon>
        <taxon>campanulids</taxon>
        <taxon>Asterales</taxon>
        <taxon>Asteraceae</taxon>
        <taxon>Asteroideae</taxon>
        <taxon>Anthemideae</taxon>
        <taxon>Anthemidinae</taxon>
        <taxon>Tanacetum</taxon>
    </lineage>
</organism>
<accession>A0A6L2MYH7</accession>
<gene>
    <name evidence="3" type="ORF">Tci_051016</name>
</gene>
<dbReference type="AlphaFoldDB" id="A0A6L2MYH7"/>
<keyword evidence="1" id="KW-0175">Coiled coil</keyword>
<feature type="compositionally biased region" description="Basic and acidic residues" evidence="2">
    <location>
        <begin position="61"/>
        <end position="88"/>
    </location>
</feature>
<comment type="caution">
    <text evidence="3">The sequence shown here is derived from an EMBL/GenBank/DDBJ whole genome shotgun (WGS) entry which is preliminary data.</text>
</comment>
<feature type="compositionally biased region" description="Basic and acidic residues" evidence="2">
    <location>
        <begin position="99"/>
        <end position="108"/>
    </location>
</feature>
<feature type="compositionally biased region" description="Polar residues" evidence="2">
    <location>
        <begin position="13"/>
        <end position="28"/>
    </location>
</feature>
<feature type="region of interest" description="Disordered" evidence="2">
    <location>
        <begin position="1"/>
        <end position="116"/>
    </location>
</feature>
<feature type="region of interest" description="Disordered" evidence="2">
    <location>
        <begin position="240"/>
        <end position="282"/>
    </location>
</feature>
<feature type="coiled-coil region" evidence="1">
    <location>
        <begin position="289"/>
        <end position="323"/>
    </location>
</feature>
<feature type="compositionally biased region" description="Basic and acidic residues" evidence="2">
    <location>
        <begin position="241"/>
        <end position="256"/>
    </location>
</feature>